<dbReference type="HOGENOM" id="CLU_098620_3_0_14"/>
<accession>E8ZIE7</accession>
<sequence length="204" mass="23011">MSKVLIPSLAGVGAAGLGGGIYLAHKNSSEERKTILLRLEKEKYKPLKASDSNHQAHWKESLTHYKQQYSQKAFYTEQELKNLCGSLFKQDDIKEEDYSTAKRYCVVPRTISQRLEDLGFKAIESSATDKWKKLSGAYKNSGKEGKQLGNLESTTIDDSESTGEKLKNKCQEISSKNHWESDYDSLLENFKIWCTDKGSSDLPS</sequence>
<name>E8ZIE7_MYCHL</name>
<dbReference type="AlphaFoldDB" id="E8ZIE7"/>
<dbReference type="OrthoDB" id="9801469at2"/>
<feature type="region of interest" description="Disordered" evidence="1">
    <location>
        <begin position="140"/>
        <end position="164"/>
    </location>
</feature>
<evidence type="ECO:0000313" key="2">
    <source>
        <dbReference type="EMBL" id="CBY92918.1"/>
    </source>
</evidence>
<evidence type="ECO:0000313" key="3">
    <source>
        <dbReference type="Proteomes" id="UP000008637"/>
    </source>
</evidence>
<reference evidence="2 3" key="1">
    <citation type="journal article" date="2011" name="J. Bacteriol.">
        <title>Complete genome sequence of Mycoplasma haemofelis, a hemotropic mycoplasma.</title>
        <authorList>
            <person name="Barker E.N."/>
            <person name="Helps C.R."/>
            <person name="Peters I.R."/>
            <person name="Darby A.C."/>
            <person name="Radford A.D."/>
            <person name="Tasker S."/>
        </authorList>
    </citation>
    <scope>NUCLEOTIDE SEQUENCE [LARGE SCALE GENOMIC DNA]</scope>
    <source>
        <strain evidence="2 3">Langford 1</strain>
    </source>
</reference>
<evidence type="ECO:0000256" key="1">
    <source>
        <dbReference type="SAM" id="MobiDB-lite"/>
    </source>
</evidence>
<keyword evidence="3" id="KW-1185">Reference proteome</keyword>
<dbReference type="Proteomes" id="UP000008637">
    <property type="component" value="Chromosome"/>
</dbReference>
<gene>
    <name evidence="2" type="ordered locus">HF1_09100</name>
</gene>
<protein>
    <submittedName>
        <fullName evidence="2">Uncharacterized protein</fullName>
    </submittedName>
</protein>
<dbReference type="KEGG" id="mha:HF1_09100"/>
<organism evidence="2 3">
    <name type="scientific">Mycoplasma haemofelis (strain Langford 1)</name>
    <name type="common">Haemobartonella felis</name>
    <dbReference type="NCBI Taxonomy" id="941640"/>
    <lineage>
        <taxon>Bacteria</taxon>
        <taxon>Bacillati</taxon>
        <taxon>Mycoplasmatota</taxon>
        <taxon>Mollicutes</taxon>
        <taxon>Mycoplasmataceae</taxon>
        <taxon>Mycoplasma</taxon>
    </lineage>
</organism>
<proteinExistence type="predicted"/>
<dbReference type="EMBL" id="FR773153">
    <property type="protein sequence ID" value="CBY92918.1"/>
    <property type="molecule type" value="Genomic_DNA"/>
</dbReference>